<organism evidence="1 2">
    <name type="scientific">Byssothecium circinans</name>
    <dbReference type="NCBI Taxonomy" id="147558"/>
    <lineage>
        <taxon>Eukaryota</taxon>
        <taxon>Fungi</taxon>
        <taxon>Dikarya</taxon>
        <taxon>Ascomycota</taxon>
        <taxon>Pezizomycotina</taxon>
        <taxon>Dothideomycetes</taxon>
        <taxon>Pleosporomycetidae</taxon>
        <taxon>Pleosporales</taxon>
        <taxon>Massarineae</taxon>
        <taxon>Massarinaceae</taxon>
        <taxon>Byssothecium</taxon>
    </lineage>
</organism>
<dbReference type="Proteomes" id="UP000800035">
    <property type="component" value="Unassembled WGS sequence"/>
</dbReference>
<gene>
    <name evidence="1" type="ORF">CC80DRAFT_153061</name>
</gene>
<protein>
    <submittedName>
        <fullName evidence="1">Uncharacterized protein</fullName>
    </submittedName>
</protein>
<reference evidence="1" key="1">
    <citation type="journal article" date="2020" name="Stud. Mycol.">
        <title>101 Dothideomycetes genomes: a test case for predicting lifestyles and emergence of pathogens.</title>
        <authorList>
            <person name="Haridas S."/>
            <person name="Albert R."/>
            <person name="Binder M."/>
            <person name="Bloem J."/>
            <person name="Labutti K."/>
            <person name="Salamov A."/>
            <person name="Andreopoulos B."/>
            <person name="Baker S."/>
            <person name="Barry K."/>
            <person name="Bills G."/>
            <person name="Bluhm B."/>
            <person name="Cannon C."/>
            <person name="Castanera R."/>
            <person name="Culley D."/>
            <person name="Daum C."/>
            <person name="Ezra D."/>
            <person name="Gonzalez J."/>
            <person name="Henrissat B."/>
            <person name="Kuo A."/>
            <person name="Liang C."/>
            <person name="Lipzen A."/>
            <person name="Lutzoni F."/>
            <person name="Magnuson J."/>
            <person name="Mondo S."/>
            <person name="Nolan M."/>
            <person name="Ohm R."/>
            <person name="Pangilinan J."/>
            <person name="Park H.-J."/>
            <person name="Ramirez L."/>
            <person name="Alfaro M."/>
            <person name="Sun H."/>
            <person name="Tritt A."/>
            <person name="Yoshinaga Y."/>
            <person name="Zwiers L.-H."/>
            <person name="Turgeon B."/>
            <person name="Goodwin S."/>
            <person name="Spatafora J."/>
            <person name="Crous P."/>
            <person name="Grigoriev I."/>
        </authorList>
    </citation>
    <scope>NUCLEOTIDE SEQUENCE</scope>
    <source>
        <strain evidence="1">CBS 675.92</strain>
    </source>
</reference>
<name>A0A6A5UBB3_9PLEO</name>
<dbReference type="AlphaFoldDB" id="A0A6A5UBB3"/>
<dbReference type="EMBL" id="ML976979">
    <property type="protein sequence ID" value="KAF1962048.1"/>
    <property type="molecule type" value="Genomic_DNA"/>
</dbReference>
<evidence type="ECO:0000313" key="2">
    <source>
        <dbReference type="Proteomes" id="UP000800035"/>
    </source>
</evidence>
<accession>A0A6A5UBB3</accession>
<proteinExistence type="predicted"/>
<sequence length="150" mass="16265">MLDGCGYLTGLNPCEAQAQLGLVRVRPALAHAGHPQPPYSASRSSQNILYTVPTGTAADTSHNIVVHCLIAPLLTYPDFDGASQQDTRERDTALMPCQKWGGVHAARQHPSAARCPLPATYCLKKTMRCVSCHEPFPLQYPGERSQPLLS</sequence>
<evidence type="ECO:0000313" key="1">
    <source>
        <dbReference type="EMBL" id="KAF1962048.1"/>
    </source>
</evidence>
<keyword evidence="2" id="KW-1185">Reference proteome</keyword>